<protein>
    <submittedName>
        <fullName evidence="2">Uncharacterized protein</fullName>
    </submittedName>
</protein>
<proteinExistence type="predicted"/>
<evidence type="ECO:0000256" key="1">
    <source>
        <dbReference type="SAM" id="SignalP"/>
    </source>
</evidence>
<accession>A0A943HKS7</accession>
<dbReference type="AlphaFoldDB" id="A0A943HKS7"/>
<dbReference type="EMBL" id="JAGZGG010000016">
    <property type="protein sequence ID" value="MBS5332465.1"/>
    <property type="molecule type" value="Genomic_DNA"/>
</dbReference>
<feature type="signal peptide" evidence="1">
    <location>
        <begin position="1"/>
        <end position="19"/>
    </location>
</feature>
<evidence type="ECO:0000313" key="2">
    <source>
        <dbReference type="EMBL" id="MBS5332465.1"/>
    </source>
</evidence>
<organism evidence="2 3">
    <name type="scientific">Subdoligranulum variabile</name>
    <dbReference type="NCBI Taxonomy" id="214851"/>
    <lineage>
        <taxon>Bacteria</taxon>
        <taxon>Bacillati</taxon>
        <taxon>Bacillota</taxon>
        <taxon>Clostridia</taxon>
        <taxon>Eubacteriales</taxon>
        <taxon>Oscillospiraceae</taxon>
        <taxon>Subdoligranulum</taxon>
    </lineage>
</organism>
<name>A0A943HKS7_9FIRM</name>
<keyword evidence="1" id="KW-0732">Signal</keyword>
<dbReference type="PROSITE" id="PS51257">
    <property type="entry name" value="PROKAR_LIPOPROTEIN"/>
    <property type="match status" value="1"/>
</dbReference>
<dbReference type="Proteomes" id="UP000759273">
    <property type="component" value="Unassembled WGS sequence"/>
</dbReference>
<gene>
    <name evidence="2" type="ORF">KHY36_08050</name>
</gene>
<sequence>MKKTLKHLLPALFLAAVMALLTGCTKSVDLLQYADVTFDGASGNATATVTLDYNGLGKELFGKGKDQDIWDEAQTELSLMGHVNYTVTPQTGLSNGDTVTLTVSADDTFLKNHEITLSETSKTLTVSGLKEPETIDPFEDSLLNIAVDGETVSGKLNILVRGCAPHLGVTVSSDLPADDPRSALTYSVATESPEGGYAQGDVVTITATPKFSSDFTNNYILSRDSLEVSLENVPHYLSSADEVTPDLLAQLKPLVENELNSSVDYGMTYTSIWAADGSSPVSSESSASGPRWTGTASLLVDKDSDIYNGSYYGDNMLVFPYEIAYNVFSGEGSGTAVGGIYLLNVKVNADGSYDLSEVSTGTTSYYTDMDAFLAKEVNNRSEWYDITTAPFNW</sequence>
<comment type="caution">
    <text evidence="2">The sequence shown here is derived from an EMBL/GenBank/DDBJ whole genome shotgun (WGS) entry which is preliminary data.</text>
</comment>
<feature type="chain" id="PRO_5039481512" evidence="1">
    <location>
        <begin position="20"/>
        <end position="393"/>
    </location>
</feature>
<evidence type="ECO:0000313" key="3">
    <source>
        <dbReference type="Proteomes" id="UP000759273"/>
    </source>
</evidence>
<reference evidence="2" key="1">
    <citation type="submission" date="2021-02" db="EMBL/GenBank/DDBJ databases">
        <title>Infant gut strain persistence is associated with maternal origin, phylogeny, and functional potential including surface adhesion and iron acquisition.</title>
        <authorList>
            <person name="Lou Y.C."/>
        </authorList>
    </citation>
    <scope>NUCLEOTIDE SEQUENCE</scope>
    <source>
        <strain evidence="2">L3_101_000M1_dasL3_101_000M1_concoct_87</strain>
    </source>
</reference>